<feature type="disulfide bond" evidence="6">
    <location>
        <begin position="83"/>
        <end position="109"/>
    </location>
</feature>
<dbReference type="InterPro" id="IPR036444">
    <property type="entry name" value="PLipase_A2_dom_sf"/>
</dbReference>
<feature type="signal peptide" evidence="8">
    <location>
        <begin position="1"/>
        <end position="20"/>
    </location>
</feature>
<dbReference type="GO" id="GO:0050482">
    <property type="term" value="P:arachidonate secretion"/>
    <property type="evidence" value="ECO:0007669"/>
    <property type="project" value="InterPro"/>
</dbReference>
<dbReference type="Proteomes" id="UP000085678">
    <property type="component" value="Unplaced"/>
</dbReference>
<gene>
    <name evidence="11" type="primary">LOC106169751</name>
</gene>
<keyword evidence="8" id="KW-0443">Lipid metabolism</keyword>
<dbReference type="InterPro" id="IPR033112">
    <property type="entry name" value="PLA2_Asp_AS"/>
</dbReference>
<evidence type="ECO:0000313" key="11">
    <source>
        <dbReference type="RefSeq" id="XP_013404807.1"/>
    </source>
</evidence>
<feature type="disulfide bond" evidence="6">
    <location>
        <begin position="74"/>
        <end position="116"/>
    </location>
</feature>
<feature type="domain" description="Phospholipase A2-like central" evidence="9">
    <location>
        <begin position="26"/>
        <end position="137"/>
    </location>
</feature>
<feature type="binding site" evidence="5">
    <location>
        <position position="55"/>
    </location>
    <ligand>
        <name>Ca(2+)</name>
        <dbReference type="ChEBI" id="CHEBI:29108"/>
    </ligand>
</feature>
<evidence type="ECO:0000256" key="2">
    <source>
        <dbReference type="ARBA" id="ARBA00022525"/>
    </source>
</evidence>
<feature type="active site" evidence="4">
    <location>
        <position position="71"/>
    </location>
</feature>
<dbReference type="PANTHER" id="PTHR11716:SF100">
    <property type="entry name" value="PHOSPHOLIPASE A2"/>
    <property type="match status" value="1"/>
</dbReference>
<reference evidence="11" key="1">
    <citation type="submission" date="2025-08" db="UniProtKB">
        <authorList>
            <consortium name="RefSeq"/>
        </authorList>
    </citation>
    <scope>IDENTIFICATION</scope>
    <source>
        <tissue evidence="11">Gonads</tissue>
    </source>
</reference>
<dbReference type="OrthoDB" id="5985583at2759"/>
<dbReference type="GO" id="GO:0005509">
    <property type="term" value="F:calcium ion binding"/>
    <property type="evidence" value="ECO:0007669"/>
    <property type="project" value="InterPro"/>
</dbReference>
<keyword evidence="10" id="KW-1185">Reference proteome</keyword>
<dbReference type="CDD" id="cd00125">
    <property type="entry name" value="PLA2c"/>
    <property type="match status" value="1"/>
</dbReference>
<dbReference type="InParanoid" id="A0A1S3J314"/>
<evidence type="ECO:0000256" key="4">
    <source>
        <dbReference type="PIRSR" id="PIRSR601211-1"/>
    </source>
</evidence>
<dbReference type="PRINTS" id="PR00389">
    <property type="entry name" value="PHPHLIPASEA2"/>
</dbReference>
<evidence type="ECO:0000256" key="8">
    <source>
        <dbReference type="RuleBase" id="RU361236"/>
    </source>
</evidence>
<feature type="disulfide bond" evidence="6">
    <location>
        <begin position="52"/>
        <end position="68"/>
    </location>
</feature>
<comment type="catalytic activity">
    <reaction evidence="8">
        <text>a 1,2-diacyl-sn-glycero-3-phosphocholine + H2O = a 1-acyl-sn-glycero-3-phosphocholine + a fatty acid + H(+)</text>
        <dbReference type="Rhea" id="RHEA:15801"/>
        <dbReference type="ChEBI" id="CHEBI:15377"/>
        <dbReference type="ChEBI" id="CHEBI:15378"/>
        <dbReference type="ChEBI" id="CHEBI:28868"/>
        <dbReference type="ChEBI" id="CHEBI:57643"/>
        <dbReference type="ChEBI" id="CHEBI:58168"/>
        <dbReference type="EC" id="3.1.1.4"/>
    </reaction>
</comment>
<dbReference type="InterPro" id="IPR016090">
    <property type="entry name" value="PLA2-like_dom"/>
</dbReference>
<organism evidence="10 11">
    <name type="scientific">Lingula anatina</name>
    <name type="common">Brachiopod</name>
    <name type="synonym">Lingula unguis</name>
    <dbReference type="NCBI Taxonomy" id="7574"/>
    <lineage>
        <taxon>Eukaryota</taxon>
        <taxon>Metazoa</taxon>
        <taxon>Spiralia</taxon>
        <taxon>Lophotrochozoa</taxon>
        <taxon>Brachiopoda</taxon>
        <taxon>Linguliformea</taxon>
        <taxon>Lingulata</taxon>
        <taxon>Lingulida</taxon>
        <taxon>Linguloidea</taxon>
        <taxon>Lingulidae</taxon>
        <taxon>Lingula</taxon>
    </lineage>
</organism>
<keyword evidence="8" id="KW-0378">Hydrolase</keyword>
<dbReference type="PROSITE" id="PS00119">
    <property type="entry name" value="PA2_ASP"/>
    <property type="match status" value="1"/>
</dbReference>
<keyword evidence="5 8" id="KW-0106">Calcium</keyword>
<evidence type="ECO:0000259" key="9">
    <source>
        <dbReference type="SMART" id="SM00085"/>
    </source>
</evidence>
<dbReference type="GO" id="GO:0005576">
    <property type="term" value="C:extracellular region"/>
    <property type="evidence" value="ECO:0007669"/>
    <property type="project" value="UniProtKB-SubCell"/>
</dbReference>
<dbReference type="GO" id="GO:0005543">
    <property type="term" value="F:phospholipid binding"/>
    <property type="evidence" value="ECO:0007669"/>
    <property type="project" value="TreeGrafter"/>
</dbReference>
<evidence type="ECO:0000256" key="6">
    <source>
        <dbReference type="PIRSR" id="PIRSR601211-3"/>
    </source>
</evidence>
<protein>
    <recommendedName>
        <fullName evidence="8">Phospholipase A2</fullName>
        <ecNumber evidence="8">3.1.1.4</ecNumber>
    </recommendedName>
</protein>
<comment type="similarity">
    <text evidence="7">Belongs to the phospholipase A2 family.</text>
</comment>
<feature type="binding site" evidence="5">
    <location>
        <position position="53"/>
    </location>
    <ligand>
        <name>Ca(2+)</name>
        <dbReference type="ChEBI" id="CHEBI:29108"/>
    </ligand>
</feature>
<dbReference type="AlphaFoldDB" id="A0A1S3J314"/>
<dbReference type="SUPFAM" id="SSF48619">
    <property type="entry name" value="Phospholipase A2, PLA2"/>
    <property type="match status" value="1"/>
</dbReference>
<dbReference type="EC" id="3.1.1.4" evidence="8"/>
<dbReference type="InterPro" id="IPR033113">
    <property type="entry name" value="PLA2_histidine"/>
</dbReference>
<keyword evidence="5" id="KW-0479">Metal-binding</keyword>
<dbReference type="Pfam" id="PF00068">
    <property type="entry name" value="Phospholip_A2_1"/>
    <property type="match status" value="1"/>
</dbReference>
<feature type="binding site" evidence="5">
    <location>
        <position position="51"/>
    </location>
    <ligand>
        <name>Ca(2+)</name>
        <dbReference type="ChEBI" id="CHEBI:29108"/>
    </ligand>
</feature>
<feature type="disulfide bond" evidence="6">
    <location>
        <begin position="67"/>
        <end position="123"/>
    </location>
</feature>
<sequence>MKFTFNLVALVVLSAALIEAKPHKRNIAQFGAMISIATGRSPFDYNNYGCFCGVGGQGTPIDGVDRCCQAHDSCYTAATASGCNTYLDFYHFTSKDKTITCDSSQNDACEQSICNCDKVAVECFAKNIYRKKHKGKC</sequence>
<dbReference type="FunFam" id="1.20.90.10:FF:000015">
    <property type="entry name" value="Phospholipase A(2)"/>
    <property type="match status" value="1"/>
</dbReference>
<comment type="cofactor">
    <cofactor evidence="5">
        <name>Ca(2+)</name>
        <dbReference type="ChEBI" id="CHEBI:29108"/>
    </cofactor>
    <text evidence="5">Binds 1 Ca(2+) ion per subunit.</text>
</comment>
<evidence type="ECO:0000256" key="3">
    <source>
        <dbReference type="ARBA" id="ARBA00023157"/>
    </source>
</evidence>
<keyword evidence="3 6" id="KW-1015">Disulfide bond</keyword>
<dbReference type="SMART" id="SM00085">
    <property type="entry name" value="PA2c"/>
    <property type="match status" value="1"/>
</dbReference>
<evidence type="ECO:0000256" key="1">
    <source>
        <dbReference type="ARBA" id="ARBA00004613"/>
    </source>
</evidence>
<dbReference type="RefSeq" id="XP_013404807.1">
    <property type="nucleotide sequence ID" value="XM_013549353.1"/>
</dbReference>
<dbReference type="PROSITE" id="PS00118">
    <property type="entry name" value="PA2_HIS"/>
    <property type="match status" value="1"/>
</dbReference>
<dbReference type="GO" id="GO:0047498">
    <property type="term" value="F:calcium-dependent phospholipase A2 activity"/>
    <property type="evidence" value="ECO:0007669"/>
    <property type="project" value="TreeGrafter"/>
</dbReference>
<feature type="disulfide bond" evidence="6">
    <location>
        <begin position="101"/>
        <end position="114"/>
    </location>
</feature>
<dbReference type="KEGG" id="lak:106169751"/>
<evidence type="ECO:0000313" key="10">
    <source>
        <dbReference type="Proteomes" id="UP000085678"/>
    </source>
</evidence>
<dbReference type="PANTHER" id="PTHR11716">
    <property type="entry name" value="PHOSPHOLIPASE A2 FAMILY MEMBER"/>
    <property type="match status" value="1"/>
</dbReference>
<keyword evidence="2 8" id="KW-0964">Secreted</keyword>
<feature type="chain" id="PRO_5010008502" description="Phospholipase A2" evidence="8">
    <location>
        <begin position="21"/>
        <end position="137"/>
    </location>
</feature>
<dbReference type="GeneID" id="106169751"/>
<feature type="active site" evidence="4">
    <location>
        <position position="117"/>
    </location>
</feature>
<name>A0A1S3J314_LINAN</name>
<feature type="binding site" evidence="5">
    <location>
        <position position="72"/>
    </location>
    <ligand>
        <name>Ca(2+)</name>
        <dbReference type="ChEBI" id="CHEBI:29108"/>
    </ligand>
</feature>
<keyword evidence="8" id="KW-0732">Signal</keyword>
<dbReference type="Gene3D" id="1.20.90.10">
    <property type="entry name" value="Phospholipase A2 domain"/>
    <property type="match status" value="1"/>
</dbReference>
<evidence type="ECO:0000256" key="7">
    <source>
        <dbReference type="RuleBase" id="RU003654"/>
    </source>
</evidence>
<proteinExistence type="inferred from homology"/>
<accession>A0A1S3J314</accession>
<dbReference type="STRING" id="7574.A0A1S3J314"/>
<evidence type="ECO:0000256" key="5">
    <source>
        <dbReference type="PIRSR" id="PIRSR601211-2"/>
    </source>
</evidence>
<comment type="subcellular location">
    <subcellularLocation>
        <location evidence="1 8">Secreted</location>
    </subcellularLocation>
</comment>
<dbReference type="GO" id="GO:0006644">
    <property type="term" value="P:phospholipid metabolic process"/>
    <property type="evidence" value="ECO:0007669"/>
    <property type="project" value="InterPro"/>
</dbReference>
<dbReference type="InterPro" id="IPR001211">
    <property type="entry name" value="PLA2"/>
</dbReference>
<dbReference type="GO" id="GO:0016042">
    <property type="term" value="P:lipid catabolic process"/>
    <property type="evidence" value="ECO:0007669"/>
    <property type="project" value="InterPro"/>
</dbReference>